<accession>A0A194AKE2</accession>
<dbReference type="AlphaFoldDB" id="A0A194AKE2"/>
<comment type="caution">
    <text evidence="1">The sequence shown here is derived from an EMBL/GenBank/DDBJ whole genome shotgun (WGS) entry which is preliminary data.</text>
</comment>
<dbReference type="Proteomes" id="UP000095200">
    <property type="component" value="Unassembled WGS sequence"/>
</dbReference>
<dbReference type="OrthoDB" id="5471126at2"/>
<name>A0A194AKE2_9BACT</name>
<organism evidence="1 2">
    <name type="scientific">Desulfoplanes formicivorans</name>
    <dbReference type="NCBI Taxonomy" id="1592317"/>
    <lineage>
        <taxon>Bacteria</taxon>
        <taxon>Pseudomonadati</taxon>
        <taxon>Thermodesulfobacteriota</taxon>
        <taxon>Desulfovibrionia</taxon>
        <taxon>Desulfovibrionales</taxon>
        <taxon>Desulfoplanaceae</taxon>
        <taxon>Desulfoplanes</taxon>
    </lineage>
</organism>
<dbReference type="STRING" id="1592317.DPF_2436"/>
<evidence type="ECO:0000313" key="2">
    <source>
        <dbReference type="Proteomes" id="UP000095200"/>
    </source>
</evidence>
<dbReference type="EMBL" id="BDFE01000020">
    <property type="protein sequence ID" value="GAU09705.1"/>
    <property type="molecule type" value="Genomic_DNA"/>
</dbReference>
<dbReference type="RefSeq" id="WP_069859955.1">
    <property type="nucleotide sequence ID" value="NZ_BDFE01000020.1"/>
</dbReference>
<evidence type="ECO:0000313" key="1">
    <source>
        <dbReference type="EMBL" id="GAU09705.1"/>
    </source>
</evidence>
<gene>
    <name evidence="1" type="ORF">DPF_2436</name>
</gene>
<sequence length="144" mass="15950">MESPSETMSYAQSIAADIFAMISTSREQGLDLDAGFQNQAFSNQVMAIRYLFFPKKELLHMGLFPRDMKQRFKTSNILSIVEQNGKAISVNLLCTLHCSFADIESAKDIEAHLHAKELDKFADAVRSVLSKDLQEAAASATSTN</sequence>
<reference evidence="2" key="1">
    <citation type="submission" date="2016-06" db="EMBL/GenBank/DDBJ databases">
        <title>Draft genome sequence of Desulfoplanes formicivorans strain Pf12B.</title>
        <authorList>
            <person name="Watanabe M."/>
            <person name="Kojima H."/>
            <person name="Fukui M."/>
        </authorList>
    </citation>
    <scope>NUCLEOTIDE SEQUENCE [LARGE SCALE GENOMIC DNA]</scope>
    <source>
        <strain evidence="2">Pf12B</strain>
    </source>
</reference>
<keyword evidence="2" id="KW-1185">Reference proteome</keyword>
<proteinExistence type="predicted"/>
<protein>
    <submittedName>
        <fullName evidence="1">Uncharacterized protein</fullName>
    </submittedName>
</protein>